<evidence type="ECO:0000313" key="9">
    <source>
        <dbReference type="EMBL" id="MCU6760862.1"/>
    </source>
</evidence>
<dbReference type="NCBIfam" id="TIGR01930">
    <property type="entry name" value="AcCoA-C-Actrans"/>
    <property type="match status" value="1"/>
</dbReference>
<reference evidence="9 10" key="1">
    <citation type="journal article" date="2021" name="ISME Commun">
        <title>Automated analysis of genomic sequences facilitates high-throughput and comprehensive description of bacteria.</title>
        <authorList>
            <person name="Hitch T.C.A."/>
        </authorList>
    </citation>
    <scope>NUCLEOTIDE SEQUENCE [LARGE SCALE GENOMIC DNA]</scope>
    <source>
        <strain evidence="9 10">Sanger_109</strain>
    </source>
</reference>
<dbReference type="CDD" id="cd00751">
    <property type="entry name" value="thiolase"/>
    <property type="match status" value="1"/>
</dbReference>
<dbReference type="PANTHER" id="PTHR43853">
    <property type="entry name" value="3-KETOACYL-COA THIOLASE, PEROXISOMAL"/>
    <property type="match status" value="1"/>
</dbReference>
<accession>A0ABT2TGN6</accession>
<dbReference type="Pfam" id="PF00108">
    <property type="entry name" value="Thiolase_N"/>
    <property type="match status" value="1"/>
</dbReference>
<feature type="domain" description="Thiolase C-terminal" evidence="8">
    <location>
        <begin position="263"/>
        <end position="384"/>
    </location>
</feature>
<name>A0ABT2TGN6_9FIRM</name>
<feature type="domain" description="Thiolase N-terminal" evidence="7">
    <location>
        <begin position="7"/>
        <end position="254"/>
    </location>
</feature>
<dbReference type="PANTHER" id="PTHR43853:SF21">
    <property type="entry name" value="STEROID 3-KETOACYL-COA THIOLASE"/>
    <property type="match status" value="1"/>
</dbReference>
<evidence type="ECO:0000256" key="6">
    <source>
        <dbReference type="RuleBase" id="RU003557"/>
    </source>
</evidence>
<dbReference type="InterPro" id="IPR020616">
    <property type="entry name" value="Thiolase_N"/>
</dbReference>
<dbReference type="PROSITE" id="PS00099">
    <property type="entry name" value="THIOLASE_3"/>
    <property type="match status" value="1"/>
</dbReference>
<dbReference type="InterPro" id="IPR020613">
    <property type="entry name" value="Thiolase_CS"/>
</dbReference>
<dbReference type="InterPro" id="IPR050215">
    <property type="entry name" value="Thiolase-like_sf_Thiolase"/>
</dbReference>
<dbReference type="InterPro" id="IPR020610">
    <property type="entry name" value="Thiolase_AS"/>
</dbReference>
<evidence type="ECO:0000256" key="4">
    <source>
        <dbReference type="ARBA" id="ARBA00023315"/>
    </source>
</evidence>
<dbReference type="InterPro" id="IPR002155">
    <property type="entry name" value="Thiolase"/>
</dbReference>
<evidence type="ECO:0000256" key="1">
    <source>
        <dbReference type="ARBA" id="ARBA00005189"/>
    </source>
</evidence>
<dbReference type="PROSITE" id="PS00098">
    <property type="entry name" value="THIOLASE_1"/>
    <property type="match status" value="1"/>
</dbReference>
<evidence type="ECO:0000259" key="7">
    <source>
        <dbReference type="Pfam" id="PF00108"/>
    </source>
</evidence>
<dbReference type="PROSITE" id="PS00737">
    <property type="entry name" value="THIOLASE_2"/>
    <property type="match status" value="1"/>
</dbReference>
<evidence type="ECO:0000259" key="8">
    <source>
        <dbReference type="Pfam" id="PF02803"/>
    </source>
</evidence>
<dbReference type="RefSeq" id="WP_158423743.1">
    <property type="nucleotide sequence ID" value="NZ_JAOQJQ010000001.1"/>
</dbReference>
<dbReference type="Gene3D" id="3.40.47.10">
    <property type="match status" value="2"/>
</dbReference>
<organism evidence="9 10">
    <name type="scientific">Brotonthovivens ammoniilytica</name>
    <dbReference type="NCBI Taxonomy" id="2981725"/>
    <lineage>
        <taxon>Bacteria</taxon>
        <taxon>Bacillati</taxon>
        <taxon>Bacillota</taxon>
        <taxon>Clostridia</taxon>
        <taxon>Lachnospirales</taxon>
        <taxon>Lachnospiraceae</taxon>
        <taxon>Brotonthovivens</taxon>
    </lineage>
</organism>
<comment type="similarity">
    <text evidence="2 6">Belongs to the thiolase-like superfamily. Thiolase family.</text>
</comment>
<evidence type="ECO:0000256" key="5">
    <source>
        <dbReference type="ARBA" id="ARBA00024073"/>
    </source>
</evidence>
<sequence>MNQNEAVIVAIGRSPVTRGKKGGLAQTHPIDFGAQTLKGVLQKIPELNVSEIDDVIVGCAMPFETQGYNIARLIVERAGLPDSIPGMTINRFCSSGLQAIALCAQAIMSGQETIMIAGGIESMSTVSMALDSNTFEPWLAEHKKGAYMSMGLTAENVASKKGVTREMMEMAAAASHEKAYAAQKAGLLNEYIIPIDTVFDGERKTITQDDGIRPDTSLEKLAALTPCFLENGLVTAATSSQVSDGAGFAVIMSAQKAARLHLKPLLKFVAFSTAGVDPAYMGLGPIEAVPKVLKKAGLTINDMDTVELNEAFAAQMLPCMKELEIPFEKANPYGGAMALGHPMGATGIFLTTKALTYLNHNHGKYALITMCIGGGMGAACIMERP</sequence>
<protein>
    <recommendedName>
        <fullName evidence="5">acetyl-CoA C-acyltransferase</fullName>
        <ecNumber evidence="5">2.3.1.16</ecNumber>
    </recommendedName>
</protein>
<evidence type="ECO:0000313" key="10">
    <source>
        <dbReference type="Proteomes" id="UP001652442"/>
    </source>
</evidence>
<gene>
    <name evidence="9" type="ORF">OCV88_00760</name>
</gene>
<dbReference type="InterPro" id="IPR016039">
    <property type="entry name" value="Thiolase-like"/>
</dbReference>
<dbReference type="EC" id="2.3.1.16" evidence="5"/>
<dbReference type="Pfam" id="PF02803">
    <property type="entry name" value="Thiolase_C"/>
    <property type="match status" value="1"/>
</dbReference>
<dbReference type="PIRSF" id="PIRSF000429">
    <property type="entry name" value="Ac-CoA_Ac_transf"/>
    <property type="match status" value="1"/>
</dbReference>
<dbReference type="Proteomes" id="UP001652442">
    <property type="component" value="Unassembled WGS sequence"/>
</dbReference>
<comment type="pathway">
    <text evidence="1">Lipid metabolism.</text>
</comment>
<evidence type="ECO:0000256" key="2">
    <source>
        <dbReference type="ARBA" id="ARBA00010982"/>
    </source>
</evidence>
<keyword evidence="10" id="KW-1185">Reference proteome</keyword>
<evidence type="ECO:0000256" key="3">
    <source>
        <dbReference type="ARBA" id="ARBA00022679"/>
    </source>
</evidence>
<dbReference type="EMBL" id="JAOQJQ010000001">
    <property type="protein sequence ID" value="MCU6760862.1"/>
    <property type="molecule type" value="Genomic_DNA"/>
</dbReference>
<proteinExistence type="inferred from homology"/>
<comment type="caution">
    <text evidence="9">The sequence shown here is derived from an EMBL/GenBank/DDBJ whole genome shotgun (WGS) entry which is preliminary data.</text>
</comment>
<keyword evidence="4 6" id="KW-0012">Acyltransferase</keyword>
<dbReference type="InterPro" id="IPR020615">
    <property type="entry name" value="Thiolase_acyl_enz_int_AS"/>
</dbReference>
<keyword evidence="3 6" id="KW-0808">Transferase</keyword>
<dbReference type="SUPFAM" id="SSF53901">
    <property type="entry name" value="Thiolase-like"/>
    <property type="match status" value="2"/>
</dbReference>
<dbReference type="InterPro" id="IPR020617">
    <property type="entry name" value="Thiolase_C"/>
</dbReference>